<dbReference type="InterPro" id="IPR053876">
    <property type="entry name" value="Phage_int_M"/>
</dbReference>
<dbReference type="InterPro" id="IPR050808">
    <property type="entry name" value="Phage_Integrase"/>
</dbReference>
<accession>A0ABW8GKQ4</accession>
<evidence type="ECO:0000256" key="3">
    <source>
        <dbReference type="ARBA" id="ARBA00023125"/>
    </source>
</evidence>
<dbReference type="PROSITE" id="PS51898">
    <property type="entry name" value="TYR_RECOMBINASE"/>
    <property type="match status" value="1"/>
</dbReference>
<keyword evidence="4" id="KW-0233">DNA recombination</keyword>
<feature type="domain" description="Tyr recombinase" evidence="6">
    <location>
        <begin position="202"/>
        <end position="381"/>
    </location>
</feature>
<keyword evidence="3 5" id="KW-0238">DNA-binding</keyword>
<dbReference type="Gene3D" id="3.30.160.390">
    <property type="entry name" value="Integrase, DNA-binding domain"/>
    <property type="match status" value="1"/>
</dbReference>
<dbReference type="CDD" id="cd00801">
    <property type="entry name" value="INT_P4_C"/>
    <property type="match status" value="1"/>
</dbReference>
<dbReference type="InterPro" id="IPR038488">
    <property type="entry name" value="Integrase_DNA-bd_sf"/>
</dbReference>
<evidence type="ECO:0000256" key="4">
    <source>
        <dbReference type="ARBA" id="ARBA00023172"/>
    </source>
</evidence>
<dbReference type="InterPro" id="IPR010998">
    <property type="entry name" value="Integrase_recombinase_N"/>
</dbReference>
<dbReference type="Pfam" id="PF13356">
    <property type="entry name" value="Arm-DNA-bind_3"/>
    <property type="match status" value="1"/>
</dbReference>
<reference evidence="8 9" key="1">
    <citation type="submission" date="2024-11" db="EMBL/GenBank/DDBJ databases">
        <authorList>
            <person name="Kaparullina E.N."/>
            <person name="Delegan Y.A."/>
            <person name="Doronina N.V."/>
        </authorList>
    </citation>
    <scope>NUCLEOTIDE SEQUENCE [LARGE SCALE GENOMIC DNA]</scope>
    <source>
        <strain evidence="8 9">7sh_L</strain>
    </source>
</reference>
<dbReference type="PANTHER" id="PTHR30629:SF2">
    <property type="entry name" value="PROPHAGE INTEGRASE INTS-RELATED"/>
    <property type="match status" value="1"/>
</dbReference>
<feature type="domain" description="Core-binding (CB)" evidence="7">
    <location>
        <begin position="98"/>
        <end position="179"/>
    </location>
</feature>
<comment type="caution">
    <text evidence="8">The sequence shown here is derived from an EMBL/GenBank/DDBJ whole genome shotgun (WGS) entry which is preliminary data.</text>
</comment>
<dbReference type="InterPro" id="IPR002104">
    <property type="entry name" value="Integrase_catalytic"/>
</dbReference>
<keyword evidence="2" id="KW-0229">DNA integration</keyword>
<dbReference type="InterPro" id="IPR011010">
    <property type="entry name" value="DNA_brk_join_enz"/>
</dbReference>
<dbReference type="Proteomes" id="UP001617669">
    <property type="component" value="Unassembled WGS sequence"/>
</dbReference>
<dbReference type="Gene3D" id="1.10.443.10">
    <property type="entry name" value="Intergrase catalytic core"/>
    <property type="match status" value="1"/>
</dbReference>
<name>A0ABW8GKQ4_9PROT</name>
<dbReference type="Gene3D" id="1.10.150.130">
    <property type="match status" value="1"/>
</dbReference>
<evidence type="ECO:0000313" key="8">
    <source>
        <dbReference type="EMBL" id="MFJ5445864.1"/>
    </source>
</evidence>
<dbReference type="InterPro" id="IPR025166">
    <property type="entry name" value="Integrase_DNA_bind_dom"/>
</dbReference>
<evidence type="ECO:0000256" key="5">
    <source>
        <dbReference type="PROSITE-ProRule" id="PRU01248"/>
    </source>
</evidence>
<evidence type="ECO:0000313" key="9">
    <source>
        <dbReference type="Proteomes" id="UP001617669"/>
    </source>
</evidence>
<dbReference type="EMBL" id="JBIWXY010000001">
    <property type="protein sequence ID" value="MFJ5445864.1"/>
    <property type="molecule type" value="Genomic_DNA"/>
</dbReference>
<dbReference type="Pfam" id="PF22022">
    <property type="entry name" value="Phage_int_M"/>
    <property type="match status" value="1"/>
</dbReference>
<evidence type="ECO:0000259" key="7">
    <source>
        <dbReference type="PROSITE" id="PS51900"/>
    </source>
</evidence>
<evidence type="ECO:0000259" key="6">
    <source>
        <dbReference type="PROSITE" id="PS51898"/>
    </source>
</evidence>
<organism evidence="8 9">
    <name type="scientific">Methylobacillus methanolivorans</name>
    <dbReference type="NCBI Taxonomy" id="1848927"/>
    <lineage>
        <taxon>Bacteria</taxon>
        <taxon>Pseudomonadati</taxon>
        <taxon>Pseudomonadota</taxon>
        <taxon>Betaproteobacteria</taxon>
        <taxon>Nitrosomonadales</taxon>
        <taxon>Methylophilaceae</taxon>
        <taxon>Methylobacillus</taxon>
    </lineage>
</organism>
<dbReference type="SUPFAM" id="SSF56349">
    <property type="entry name" value="DNA breaking-rejoining enzymes"/>
    <property type="match status" value="1"/>
</dbReference>
<keyword evidence="9" id="KW-1185">Reference proteome</keyword>
<comment type="similarity">
    <text evidence="1">Belongs to the 'phage' integrase family.</text>
</comment>
<proteinExistence type="inferred from homology"/>
<sequence length="403" mass="45701">MALTDTTIRNTKPRDKAFKLYDEAGMFLQVTPSGGKWWRFKYRFDGKEKLLSLGTYPDVSLKAAREKRDEARKLLADSVDPGENRKAAKQSRQTNASNSFEIVAREWIAAHMVNKAASHRDKVLRRFELYLFPWLGSRPIADITAPDILEAIRRIEKLGILETAHRTLQTAGQVFRYAVQTGRAVRDVTADLKGALPPTTTKHMAAFTEPKQVGELLRAIDAFTGTFTVRSALLVAPMLFVRPGELRQAKWKDINLDAGEWRYLVSKTKTDHLVPLPRQAVEILRELQPFSIHSEYVFMGGHTSLKPMSESAINAALKRMGYDTKTQITGHGFRAMARTLLHERLNIDPHIIEHQLAHKVPDALGSAYNRTKFIEQRKQMMQAWADYLDELKAGAQVIQLKQA</sequence>
<dbReference type="Pfam" id="PF00589">
    <property type="entry name" value="Phage_integrase"/>
    <property type="match status" value="1"/>
</dbReference>
<gene>
    <name evidence="8" type="ORF">ACIKP9_06445</name>
</gene>
<dbReference type="PANTHER" id="PTHR30629">
    <property type="entry name" value="PROPHAGE INTEGRASE"/>
    <property type="match status" value="1"/>
</dbReference>
<dbReference type="RefSeq" id="WP_400880777.1">
    <property type="nucleotide sequence ID" value="NZ_JBIWXY010000001.1"/>
</dbReference>
<dbReference type="InterPro" id="IPR044068">
    <property type="entry name" value="CB"/>
</dbReference>
<dbReference type="PROSITE" id="PS51900">
    <property type="entry name" value="CB"/>
    <property type="match status" value="1"/>
</dbReference>
<evidence type="ECO:0000256" key="2">
    <source>
        <dbReference type="ARBA" id="ARBA00022908"/>
    </source>
</evidence>
<evidence type="ECO:0000256" key="1">
    <source>
        <dbReference type="ARBA" id="ARBA00008857"/>
    </source>
</evidence>
<protein>
    <submittedName>
        <fullName evidence="8">Tyrosine-type recombinase/integrase</fullName>
    </submittedName>
</protein>
<dbReference type="InterPro" id="IPR013762">
    <property type="entry name" value="Integrase-like_cat_sf"/>
</dbReference>